<accession>A0A1H5LVD3</accession>
<dbReference type="STRING" id="390640.SAMN04488034_102418"/>
<dbReference type="OrthoDB" id="1094048at2"/>
<dbReference type="GO" id="GO:0003746">
    <property type="term" value="F:translation elongation factor activity"/>
    <property type="evidence" value="ECO:0007669"/>
    <property type="project" value="UniProtKB-KW"/>
</dbReference>
<dbReference type="GO" id="GO:0006354">
    <property type="term" value="P:DNA-templated transcription elongation"/>
    <property type="evidence" value="ECO:0007669"/>
    <property type="project" value="TreeGrafter"/>
</dbReference>
<dbReference type="GO" id="GO:0070063">
    <property type="term" value="F:RNA polymerase binding"/>
    <property type="evidence" value="ECO:0007669"/>
    <property type="project" value="InterPro"/>
</dbReference>
<dbReference type="EMBL" id="FNUG01000002">
    <property type="protein sequence ID" value="SEE80447.1"/>
    <property type="molecule type" value="Genomic_DNA"/>
</dbReference>
<dbReference type="Gene3D" id="3.10.50.30">
    <property type="entry name" value="Transcription elongation factor, GreA/GreB, C-terminal domain"/>
    <property type="match status" value="1"/>
</dbReference>
<gene>
    <name evidence="2" type="ORF">SAMN04488034_102418</name>
</gene>
<proteinExistence type="predicted"/>
<organism evidence="2 3">
    <name type="scientific">Salinimicrobium catena</name>
    <dbReference type="NCBI Taxonomy" id="390640"/>
    <lineage>
        <taxon>Bacteria</taxon>
        <taxon>Pseudomonadati</taxon>
        <taxon>Bacteroidota</taxon>
        <taxon>Flavobacteriia</taxon>
        <taxon>Flavobacteriales</taxon>
        <taxon>Flavobacteriaceae</taxon>
        <taxon>Salinimicrobium</taxon>
    </lineage>
</organism>
<dbReference type="PANTHER" id="PTHR30437">
    <property type="entry name" value="TRANSCRIPTION ELONGATION FACTOR GREA"/>
    <property type="match status" value="1"/>
</dbReference>
<dbReference type="Pfam" id="PF01272">
    <property type="entry name" value="GreA_GreB"/>
    <property type="match status" value="1"/>
</dbReference>
<dbReference type="PANTHER" id="PTHR30437:SF4">
    <property type="entry name" value="TRANSCRIPTION ELONGATION FACTOR GREA"/>
    <property type="match status" value="1"/>
</dbReference>
<keyword evidence="2" id="KW-0251">Elongation factor</keyword>
<keyword evidence="2" id="KW-0648">Protein biosynthesis</keyword>
<dbReference type="RefSeq" id="WP_093112734.1">
    <property type="nucleotide sequence ID" value="NZ_FNGG01000002.1"/>
</dbReference>
<dbReference type="SUPFAM" id="SSF54534">
    <property type="entry name" value="FKBP-like"/>
    <property type="match status" value="1"/>
</dbReference>
<dbReference type="AlphaFoldDB" id="A0A1H5LVD3"/>
<sequence>MSRGFVKEEDQEEAPFIPPRAALPLGVTNYVTPKGHEELAREREELEAARRHLDIASDKERRHATAVIDGKLRLLNERIASARILKPKDQPADEVRFGATVKFRFLSGNRKNSEQEFTIVGVDEADIKQQKIAFLAPLAKALTGKKVGEKAEVMMAGKLQQLEILSINYS</sequence>
<dbReference type="InterPro" id="IPR001437">
    <property type="entry name" value="Tscrpt_elong_fac_GreA/B_C"/>
</dbReference>
<protein>
    <submittedName>
        <fullName evidence="2">Transcription elongation factor GreB</fullName>
    </submittedName>
</protein>
<dbReference type="GO" id="GO:0003677">
    <property type="term" value="F:DNA binding"/>
    <property type="evidence" value="ECO:0007669"/>
    <property type="project" value="InterPro"/>
</dbReference>
<keyword evidence="3" id="KW-1185">Reference proteome</keyword>
<feature type="domain" description="Transcription elongation factor GreA/GreB C-terminal" evidence="1">
    <location>
        <begin position="90"/>
        <end position="169"/>
    </location>
</feature>
<dbReference type="InterPro" id="IPR036953">
    <property type="entry name" value="GreA/GreB_C_sf"/>
</dbReference>
<evidence type="ECO:0000313" key="3">
    <source>
        <dbReference type="Proteomes" id="UP000199448"/>
    </source>
</evidence>
<name>A0A1H5LVD3_9FLAO</name>
<dbReference type="InterPro" id="IPR023459">
    <property type="entry name" value="Tscrpt_elong_fac_GreA/B_fam"/>
</dbReference>
<evidence type="ECO:0000313" key="2">
    <source>
        <dbReference type="EMBL" id="SEE80447.1"/>
    </source>
</evidence>
<evidence type="ECO:0000259" key="1">
    <source>
        <dbReference type="Pfam" id="PF01272"/>
    </source>
</evidence>
<dbReference type="Proteomes" id="UP000199448">
    <property type="component" value="Unassembled WGS sequence"/>
</dbReference>
<dbReference type="GO" id="GO:0032784">
    <property type="term" value="P:regulation of DNA-templated transcription elongation"/>
    <property type="evidence" value="ECO:0007669"/>
    <property type="project" value="InterPro"/>
</dbReference>
<reference evidence="2 3" key="1">
    <citation type="submission" date="2016-10" db="EMBL/GenBank/DDBJ databases">
        <authorList>
            <person name="de Groot N.N."/>
        </authorList>
    </citation>
    <scope>NUCLEOTIDE SEQUENCE [LARGE SCALE GENOMIC DNA]</scope>
    <source>
        <strain evidence="2 3">DSM 23553</strain>
    </source>
</reference>
<dbReference type="PIRSF" id="PIRSF006092">
    <property type="entry name" value="GreA_GreB"/>
    <property type="match status" value="1"/>
</dbReference>